<feature type="coiled-coil region" evidence="1">
    <location>
        <begin position="101"/>
        <end position="170"/>
    </location>
</feature>
<gene>
    <name evidence="3" type="ORF">L9F63_020653</name>
</gene>
<sequence length="179" mass="21449">MSNERLVKEVENLNNRLIKMQQDFDTQNETMEKLANENYNKTHLIKIQEEELARLRVNTSKIEKIREHYVKKLTASQNQRSHVEEEKEKQKLVKCQLEHDLETAKKDIEHHNKVCEAIQRDKDILTKNILKMTEEMCEQQKIIKLKDQTNKTLQNEVDNLTSECKRLNKTVFDMDKDRE</sequence>
<dbReference type="Pfam" id="PF21771">
    <property type="entry name" value="CFAP58_CC"/>
    <property type="match status" value="1"/>
</dbReference>
<dbReference type="AlphaFoldDB" id="A0AAD7ZR16"/>
<keyword evidence="4" id="KW-1185">Reference proteome</keyword>
<protein>
    <recommendedName>
        <fullName evidence="2">Cilia- and flagella-associated protein 58 central coiled coil domain-containing protein</fullName>
    </recommendedName>
</protein>
<accession>A0AAD7ZR16</accession>
<reference evidence="3" key="1">
    <citation type="journal article" date="2023" name="IScience">
        <title>Live-bearing cockroach genome reveals convergent evolutionary mechanisms linked to viviparity in insects and beyond.</title>
        <authorList>
            <person name="Fouks B."/>
            <person name="Harrison M.C."/>
            <person name="Mikhailova A.A."/>
            <person name="Marchal E."/>
            <person name="English S."/>
            <person name="Carruthers M."/>
            <person name="Jennings E.C."/>
            <person name="Chiamaka E.L."/>
            <person name="Frigard R.A."/>
            <person name="Pippel M."/>
            <person name="Attardo G.M."/>
            <person name="Benoit J.B."/>
            <person name="Bornberg-Bauer E."/>
            <person name="Tobe S.S."/>
        </authorList>
    </citation>
    <scope>NUCLEOTIDE SEQUENCE</scope>
    <source>
        <strain evidence="3">Stay&amp;Tobe</strain>
    </source>
</reference>
<proteinExistence type="predicted"/>
<organism evidence="3 4">
    <name type="scientific">Diploptera punctata</name>
    <name type="common">Pacific beetle cockroach</name>
    <dbReference type="NCBI Taxonomy" id="6984"/>
    <lineage>
        <taxon>Eukaryota</taxon>
        <taxon>Metazoa</taxon>
        <taxon>Ecdysozoa</taxon>
        <taxon>Arthropoda</taxon>
        <taxon>Hexapoda</taxon>
        <taxon>Insecta</taxon>
        <taxon>Pterygota</taxon>
        <taxon>Neoptera</taxon>
        <taxon>Polyneoptera</taxon>
        <taxon>Dictyoptera</taxon>
        <taxon>Blattodea</taxon>
        <taxon>Blaberoidea</taxon>
        <taxon>Blaberidae</taxon>
        <taxon>Diplopterinae</taxon>
        <taxon>Diploptera</taxon>
    </lineage>
</organism>
<dbReference type="InterPro" id="IPR049270">
    <property type="entry name" value="CFAP58_CC"/>
</dbReference>
<dbReference type="EMBL" id="JASPKZ010007324">
    <property type="protein sequence ID" value="KAJ9584992.1"/>
    <property type="molecule type" value="Genomic_DNA"/>
</dbReference>
<evidence type="ECO:0000313" key="3">
    <source>
        <dbReference type="EMBL" id="KAJ9584992.1"/>
    </source>
</evidence>
<feature type="non-terminal residue" evidence="3">
    <location>
        <position position="179"/>
    </location>
</feature>
<evidence type="ECO:0000256" key="1">
    <source>
        <dbReference type="SAM" id="Coils"/>
    </source>
</evidence>
<dbReference type="Proteomes" id="UP001233999">
    <property type="component" value="Unassembled WGS sequence"/>
</dbReference>
<feature type="coiled-coil region" evidence="1">
    <location>
        <begin position="3"/>
        <end position="37"/>
    </location>
</feature>
<comment type="caution">
    <text evidence="3">The sequence shown here is derived from an EMBL/GenBank/DDBJ whole genome shotgun (WGS) entry which is preliminary data.</text>
</comment>
<evidence type="ECO:0000259" key="2">
    <source>
        <dbReference type="Pfam" id="PF21771"/>
    </source>
</evidence>
<feature type="domain" description="Cilia- and flagella-associated protein 58 central coiled coil" evidence="2">
    <location>
        <begin position="102"/>
        <end position="179"/>
    </location>
</feature>
<reference evidence="3" key="2">
    <citation type="submission" date="2023-05" db="EMBL/GenBank/DDBJ databases">
        <authorList>
            <person name="Fouks B."/>
        </authorList>
    </citation>
    <scope>NUCLEOTIDE SEQUENCE</scope>
    <source>
        <strain evidence="3">Stay&amp;Tobe</strain>
        <tissue evidence="3">Testes</tissue>
    </source>
</reference>
<name>A0AAD7ZR16_DIPPU</name>
<evidence type="ECO:0000313" key="4">
    <source>
        <dbReference type="Proteomes" id="UP001233999"/>
    </source>
</evidence>
<keyword evidence="1" id="KW-0175">Coiled coil</keyword>